<keyword evidence="15" id="KW-1185">Reference proteome</keyword>
<evidence type="ECO:0000256" key="7">
    <source>
        <dbReference type="ARBA" id="ARBA00023053"/>
    </source>
</evidence>
<evidence type="ECO:0000313" key="14">
    <source>
        <dbReference type="EMBL" id="KLT73492.1"/>
    </source>
</evidence>
<dbReference type="GO" id="GO:0005886">
    <property type="term" value="C:plasma membrane"/>
    <property type="evidence" value="ECO:0007669"/>
    <property type="project" value="UniProtKB-SubCell"/>
</dbReference>
<evidence type="ECO:0000256" key="12">
    <source>
        <dbReference type="ARBA" id="ARBA00035585"/>
    </source>
</evidence>
<dbReference type="Proteomes" id="UP000036027">
    <property type="component" value="Unassembled WGS sequence"/>
</dbReference>
<keyword evidence="2 13" id="KW-1003">Cell membrane</keyword>
<comment type="activity regulation">
    <text evidence="13">Na(+) is not transported, but it plays an essential structural role and its presence is essential for fluoride channel function.</text>
</comment>
<evidence type="ECO:0000256" key="6">
    <source>
        <dbReference type="ARBA" id="ARBA00022989"/>
    </source>
</evidence>
<keyword evidence="3" id="KW-0997">Cell inner membrane</keyword>
<comment type="caution">
    <text evidence="14">The sequence shown here is derived from an EMBL/GenBank/DDBJ whole genome shotgun (WGS) entry which is preliminary data.</text>
</comment>
<protein>
    <recommendedName>
        <fullName evidence="13">Fluoride-specific ion channel FluC</fullName>
    </recommendedName>
</protein>
<keyword evidence="4 13" id="KW-0812">Transmembrane</keyword>
<keyword evidence="13" id="KW-0813">Transport</keyword>
<feature type="transmembrane region" description="Helical" evidence="13">
    <location>
        <begin position="69"/>
        <end position="93"/>
    </location>
</feature>
<proteinExistence type="inferred from homology"/>
<dbReference type="NCBIfam" id="TIGR00494">
    <property type="entry name" value="crcB"/>
    <property type="match status" value="1"/>
</dbReference>
<keyword evidence="7 13" id="KW-0915">Sodium</keyword>
<dbReference type="PATRIC" id="fig|1470200.3.peg.1620"/>
<dbReference type="PANTHER" id="PTHR28259">
    <property type="entry name" value="FLUORIDE EXPORT PROTEIN 1-RELATED"/>
    <property type="match status" value="1"/>
</dbReference>
<feature type="transmembrane region" description="Helical" evidence="13">
    <location>
        <begin position="105"/>
        <end position="127"/>
    </location>
</feature>
<dbReference type="Pfam" id="PF02537">
    <property type="entry name" value="CRCB"/>
    <property type="match status" value="1"/>
</dbReference>
<evidence type="ECO:0000256" key="10">
    <source>
        <dbReference type="ARBA" id="ARBA00023303"/>
    </source>
</evidence>
<comment type="subcellular location">
    <subcellularLocation>
        <location evidence="1 13">Cell membrane</location>
        <topology evidence="1 13">Multi-pass membrane protein</topology>
    </subcellularLocation>
</comment>
<reference evidence="14 15" key="1">
    <citation type="submission" date="2014-11" db="EMBL/GenBank/DDBJ databases">
        <title>Genome of a novel goose pathogen.</title>
        <authorList>
            <person name="Hansen C.M."/>
            <person name="Hueffer K."/>
            <person name="Choi S.C."/>
        </authorList>
    </citation>
    <scope>NUCLEOTIDE SEQUENCE [LARGE SCALE GENOMIC DNA]</scope>
    <source>
        <strain evidence="14 15">KH1503</strain>
    </source>
</reference>
<dbReference type="GO" id="GO:0046872">
    <property type="term" value="F:metal ion binding"/>
    <property type="evidence" value="ECO:0007669"/>
    <property type="project" value="UniProtKB-KW"/>
</dbReference>
<keyword evidence="6 13" id="KW-1133">Transmembrane helix</keyword>
<gene>
    <name evidence="13" type="primary">fluC</name>
    <name evidence="13" type="synonym">crcB</name>
    <name evidence="14" type="ORF">PL75_02700</name>
</gene>
<evidence type="ECO:0000313" key="15">
    <source>
        <dbReference type="Proteomes" id="UP000036027"/>
    </source>
</evidence>
<dbReference type="GO" id="GO:0062054">
    <property type="term" value="F:fluoride channel activity"/>
    <property type="evidence" value="ECO:0007669"/>
    <property type="project" value="UniProtKB-UniRule"/>
</dbReference>
<comment type="catalytic activity">
    <reaction evidence="12">
        <text>fluoride(in) = fluoride(out)</text>
        <dbReference type="Rhea" id="RHEA:76159"/>
        <dbReference type="ChEBI" id="CHEBI:17051"/>
    </reaction>
    <physiologicalReaction direction="left-to-right" evidence="12">
        <dbReference type="Rhea" id="RHEA:76160"/>
    </physiologicalReaction>
</comment>
<feature type="transmembrane region" description="Helical" evidence="13">
    <location>
        <begin position="34"/>
        <end position="57"/>
    </location>
</feature>
<dbReference type="InterPro" id="IPR003691">
    <property type="entry name" value="FluC"/>
</dbReference>
<feature type="binding site" evidence="13">
    <location>
        <position position="80"/>
    </location>
    <ligand>
        <name>Na(+)</name>
        <dbReference type="ChEBI" id="CHEBI:29101"/>
        <note>structural</note>
    </ligand>
</feature>
<evidence type="ECO:0000256" key="8">
    <source>
        <dbReference type="ARBA" id="ARBA00023065"/>
    </source>
</evidence>
<organism evidence="14 15">
    <name type="scientific">Neisseria arctica</name>
    <dbReference type="NCBI Taxonomy" id="1470200"/>
    <lineage>
        <taxon>Bacteria</taxon>
        <taxon>Pseudomonadati</taxon>
        <taxon>Pseudomonadota</taxon>
        <taxon>Betaproteobacteria</taxon>
        <taxon>Neisseriales</taxon>
        <taxon>Neisseriaceae</taxon>
        <taxon>Neisseria</taxon>
    </lineage>
</organism>
<keyword evidence="5 13" id="KW-0479">Metal-binding</keyword>
<dbReference type="AlphaFoldDB" id="A0A0J0YTP5"/>
<evidence type="ECO:0000256" key="13">
    <source>
        <dbReference type="HAMAP-Rule" id="MF_00454"/>
    </source>
</evidence>
<dbReference type="STRING" id="1470200.PL75_02700"/>
<comment type="function">
    <text evidence="13">Fluoride-specific ion channel. Important for reducing fluoride concentration in the cell, thus reducing its toxicity.</text>
</comment>
<dbReference type="EMBL" id="JTDO01000003">
    <property type="protein sequence ID" value="KLT73492.1"/>
    <property type="molecule type" value="Genomic_DNA"/>
</dbReference>
<keyword evidence="8 13" id="KW-0406">Ion transport</keyword>
<evidence type="ECO:0000256" key="3">
    <source>
        <dbReference type="ARBA" id="ARBA00022519"/>
    </source>
</evidence>
<dbReference type="NCBIfam" id="NF010792">
    <property type="entry name" value="PRK14196.1"/>
    <property type="match status" value="1"/>
</dbReference>
<dbReference type="PANTHER" id="PTHR28259:SF1">
    <property type="entry name" value="FLUORIDE EXPORT PROTEIN 1-RELATED"/>
    <property type="match status" value="1"/>
</dbReference>
<feature type="transmembrane region" description="Helical" evidence="13">
    <location>
        <begin position="7"/>
        <end position="28"/>
    </location>
</feature>
<accession>A0A0J0YTP5</accession>
<keyword evidence="9 13" id="KW-0472">Membrane</keyword>
<name>A0A0J0YTP5_9NEIS</name>
<evidence type="ECO:0000256" key="1">
    <source>
        <dbReference type="ARBA" id="ARBA00004651"/>
    </source>
</evidence>
<evidence type="ECO:0000256" key="9">
    <source>
        <dbReference type="ARBA" id="ARBA00023136"/>
    </source>
</evidence>
<dbReference type="HAMAP" id="MF_00454">
    <property type="entry name" value="FluC"/>
    <property type="match status" value="1"/>
</dbReference>
<comment type="similarity">
    <text evidence="11 13">Belongs to the fluoride channel Fluc/FEX (TC 1.A.43) family.</text>
</comment>
<evidence type="ECO:0000256" key="11">
    <source>
        <dbReference type="ARBA" id="ARBA00035120"/>
    </source>
</evidence>
<evidence type="ECO:0000256" key="4">
    <source>
        <dbReference type="ARBA" id="ARBA00022692"/>
    </source>
</evidence>
<dbReference type="GO" id="GO:0140114">
    <property type="term" value="P:cellular detoxification of fluoride"/>
    <property type="evidence" value="ECO:0007669"/>
    <property type="project" value="UniProtKB-UniRule"/>
</dbReference>
<feature type="binding site" evidence="13">
    <location>
        <position position="77"/>
    </location>
    <ligand>
        <name>Na(+)</name>
        <dbReference type="ChEBI" id="CHEBI:29101"/>
        <note>structural</note>
    </ligand>
</feature>
<evidence type="ECO:0000256" key="5">
    <source>
        <dbReference type="ARBA" id="ARBA00022723"/>
    </source>
</evidence>
<sequence>MPILTNLLLISTGAATGAVIRWALGLWLADTLSYLALGTLAANWIGAYIIGIAAALIQYTDLLPPQWRLLLITGFLGSLTTFSGFSLEIINMLQMHRWMAAFTTISLHLFGSLLLTLLGMLTVTAFFKG</sequence>
<keyword evidence="10 13" id="KW-0407">Ion channel</keyword>
<evidence type="ECO:0000256" key="2">
    <source>
        <dbReference type="ARBA" id="ARBA00022475"/>
    </source>
</evidence>